<evidence type="ECO:0000313" key="2">
    <source>
        <dbReference type="EMBL" id="CAH0386458.1"/>
    </source>
</evidence>
<gene>
    <name evidence="2" type="ORF">BEMITA_LOCUS5577</name>
</gene>
<feature type="region of interest" description="Disordered" evidence="1">
    <location>
        <begin position="22"/>
        <end position="41"/>
    </location>
</feature>
<reference evidence="2" key="1">
    <citation type="submission" date="2021-12" db="EMBL/GenBank/DDBJ databases">
        <authorList>
            <person name="King R."/>
        </authorList>
    </citation>
    <scope>NUCLEOTIDE SEQUENCE</scope>
</reference>
<keyword evidence="3" id="KW-1185">Reference proteome</keyword>
<dbReference type="PANTHER" id="PTHR28348">
    <property type="entry name" value="UPF0193 PROTEIN EVG1"/>
    <property type="match status" value="1"/>
</dbReference>
<feature type="region of interest" description="Disordered" evidence="1">
    <location>
        <begin position="108"/>
        <end position="127"/>
    </location>
</feature>
<evidence type="ECO:0000313" key="3">
    <source>
        <dbReference type="Proteomes" id="UP001152759"/>
    </source>
</evidence>
<dbReference type="Pfam" id="PF05250">
    <property type="entry name" value="UPF0193"/>
    <property type="match status" value="1"/>
</dbReference>
<dbReference type="EMBL" id="OU963864">
    <property type="protein sequence ID" value="CAH0386458.1"/>
    <property type="molecule type" value="Genomic_DNA"/>
</dbReference>
<name>A0A9P0A4U8_BEMTA</name>
<sequence length="205" mass="24050">MQCHGQEELLRESRLSLLNKRKVQESIQKGEPLPFLRRPASADERISSKDVMMRPKYVRRRPKELIVKSGAYEMDTFVPSNYKYNNEIEKERLQSMMTYGEIVSQKQIDLRKRQPKPREDKDPLAGETDDERFLELLGGIMDRLDFLQEMEQFGRAKLYRFEIGQEIAARFRLMKLIDPERCAGLDKYQILKKMTDSSSSSGFSS</sequence>
<dbReference type="AlphaFoldDB" id="A0A9P0A4U8"/>
<dbReference type="Proteomes" id="UP001152759">
    <property type="component" value="Chromosome 3"/>
</dbReference>
<accession>A0A9P0A4U8</accession>
<dbReference type="PANTHER" id="PTHR28348:SF1">
    <property type="entry name" value="UPF0193 PROTEIN EVG1"/>
    <property type="match status" value="1"/>
</dbReference>
<protein>
    <submittedName>
        <fullName evidence="2">Uncharacterized protein</fullName>
    </submittedName>
</protein>
<proteinExistence type="predicted"/>
<organism evidence="2 3">
    <name type="scientific">Bemisia tabaci</name>
    <name type="common">Sweetpotato whitefly</name>
    <name type="synonym">Aleurodes tabaci</name>
    <dbReference type="NCBI Taxonomy" id="7038"/>
    <lineage>
        <taxon>Eukaryota</taxon>
        <taxon>Metazoa</taxon>
        <taxon>Ecdysozoa</taxon>
        <taxon>Arthropoda</taxon>
        <taxon>Hexapoda</taxon>
        <taxon>Insecta</taxon>
        <taxon>Pterygota</taxon>
        <taxon>Neoptera</taxon>
        <taxon>Paraneoptera</taxon>
        <taxon>Hemiptera</taxon>
        <taxon>Sternorrhyncha</taxon>
        <taxon>Aleyrodoidea</taxon>
        <taxon>Aleyrodidae</taxon>
        <taxon>Aleyrodinae</taxon>
        <taxon>Bemisia</taxon>
    </lineage>
</organism>
<feature type="compositionally biased region" description="Basic and acidic residues" evidence="1">
    <location>
        <begin position="108"/>
        <end position="124"/>
    </location>
</feature>
<evidence type="ECO:0000256" key="1">
    <source>
        <dbReference type="SAM" id="MobiDB-lite"/>
    </source>
</evidence>
<dbReference type="InterPro" id="IPR007914">
    <property type="entry name" value="UPF0193"/>
</dbReference>